<dbReference type="PROSITE" id="PS51918">
    <property type="entry name" value="RADICAL_SAM"/>
    <property type="match status" value="1"/>
</dbReference>
<dbReference type="GO" id="GO:0006779">
    <property type="term" value="P:porphyrin-containing compound biosynthetic process"/>
    <property type="evidence" value="ECO:0007669"/>
    <property type="project" value="TreeGrafter"/>
</dbReference>
<dbReference type="EMBL" id="CP000776">
    <property type="protein sequence ID" value="ABS51927.1"/>
    <property type="molecule type" value="Genomic_DNA"/>
</dbReference>
<dbReference type="Pfam" id="PF04055">
    <property type="entry name" value="Radical_SAM"/>
    <property type="match status" value="1"/>
</dbReference>
<dbReference type="SFLD" id="SFLDG01065">
    <property type="entry name" value="anaerobic_coproporphyrinogen-I"/>
    <property type="match status" value="1"/>
</dbReference>
<organism evidence="2 3">
    <name type="scientific">Campylobacter hominis (strain ATCC BAA-381 / DSM 21671 / CCUG 45161 / LMG 19568 / NCTC 13146 / CH001A)</name>
    <dbReference type="NCBI Taxonomy" id="360107"/>
    <lineage>
        <taxon>Bacteria</taxon>
        <taxon>Pseudomonadati</taxon>
        <taxon>Campylobacterota</taxon>
        <taxon>Epsilonproteobacteria</taxon>
        <taxon>Campylobacterales</taxon>
        <taxon>Campylobacteraceae</taxon>
        <taxon>Campylobacter</taxon>
    </lineage>
</organism>
<feature type="domain" description="Radical SAM core" evidence="1">
    <location>
        <begin position="32"/>
        <end position="255"/>
    </location>
</feature>
<dbReference type="RefSeq" id="WP_011991515.1">
    <property type="nucleotide sequence ID" value="NC_009714.1"/>
</dbReference>
<dbReference type="SFLD" id="SFLDS00029">
    <property type="entry name" value="Radical_SAM"/>
    <property type="match status" value="1"/>
</dbReference>
<proteinExistence type="predicted"/>
<accession>A7HZH7</accession>
<name>A7HZH7_CAMHC</name>
<gene>
    <name evidence="2" type="ordered locus">CHAB381_0047</name>
</gene>
<dbReference type="STRING" id="360107.CHAB381_0047"/>
<evidence type="ECO:0000259" key="1">
    <source>
        <dbReference type="PROSITE" id="PS51918"/>
    </source>
</evidence>
<dbReference type="GO" id="GO:0051539">
    <property type="term" value="F:4 iron, 4 sulfur cluster binding"/>
    <property type="evidence" value="ECO:0007669"/>
    <property type="project" value="TreeGrafter"/>
</dbReference>
<dbReference type="SMART" id="SM00729">
    <property type="entry name" value="Elp3"/>
    <property type="match status" value="1"/>
</dbReference>
<keyword evidence="3" id="KW-1185">Reference proteome</keyword>
<dbReference type="GO" id="GO:0003824">
    <property type="term" value="F:catalytic activity"/>
    <property type="evidence" value="ECO:0007669"/>
    <property type="project" value="InterPro"/>
</dbReference>
<dbReference type="PANTHER" id="PTHR13932:SF5">
    <property type="entry name" value="RADICAL S-ADENOSYL METHIONINE DOMAIN-CONTAINING PROTEIN 1, MITOCHONDRIAL"/>
    <property type="match status" value="1"/>
</dbReference>
<dbReference type="Gene3D" id="3.80.30.20">
    <property type="entry name" value="tm_1862 like domain"/>
    <property type="match status" value="1"/>
</dbReference>
<dbReference type="PANTHER" id="PTHR13932">
    <property type="entry name" value="COPROPORPHYRINIGEN III OXIDASE"/>
    <property type="match status" value="1"/>
</dbReference>
<evidence type="ECO:0000313" key="2">
    <source>
        <dbReference type="EMBL" id="ABS51927.1"/>
    </source>
</evidence>
<sequence length="424" mass="48976">MISYLAKFYAHKIVRNSMRNSLRLAPSNFKREPKNKKYMLYAHVPFCHTFCPYCSFHKFYYQSELCKEYFKNLRLEMTQIARLGFKFDSLYVGGGTTLIDEDELIKTLELAKKLFNIDEISCESDPNHIDAQNLARFKGLINRLSVGVQSFNDEILKKVGRFDKFGGSEVLLEKLSKAIGILPTFSLDLIFNFPFQSELDFREDIKKAKSIGADQYTFYPLMKSPLMRDKIAKSLGVSSKDNEEKFYKIIRESFRDFAKNNAWSFSKKEQNLKDEYIGENNEFIGIGSGAFSFLDGTLFVNAFDLNDYSGLVKCEKSAVIAQCEFDKMQKIKYLFLNELFNGEINIAKFDAKNSCEILKVLRNEILLLKLSGAVKISDGKIITSDFGDYLCVILMKEFYTGMDAIRAFFRDFSSKNKKEMMIKF</sequence>
<dbReference type="InterPro" id="IPR023404">
    <property type="entry name" value="rSAM_horseshoe"/>
</dbReference>
<dbReference type="NCBIfam" id="NF006385">
    <property type="entry name" value="PRK08629.1"/>
    <property type="match status" value="1"/>
</dbReference>
<dbReference type="HOGENOM" id="CLU_027579_3_1_7"/>
<dbReference type="SUPFAM" id="SSF102114">
    <property type="entry name" value="Radical SAM enzymes"/>
    <property type="match status" value="1"/>
</dbReference>
<dbReference type="Proteomes" id="UP000002407">
    <property type="component" value="Chromosome"/>
</dbReference>
<dbReference type="AlphaFoldDB" id="A7HZH7"/>
<dbReference type="InterPro" id="IPR058240">
    <property type="entry name" value="rSAM_sf"/>
</dbReference>
<dbReference type="eggNOG" id="COG0635">
    <property type="taxonomic scope" value="Bacteria"/>
</dbReference>
<dbReference type="KEGG" id="cha:CHAB381_0047"/>
<dbReference type="InterPro" id="IPR034505">
    <property type="entry name" value="Coproporphyrinogen-III_oxidase"/>
</dbReference>
<protein>
    <submittedName>
        <fullName evidence="2">Coproporphyrinogen III oxidase</fullName>
    </submittedName>
</protein>
<dbReference type="GO" id="GO:0005737">
    <property type="term" value="C:cytoplasm"/>
    <property type="evidence" value="ECO:0007669"/>
    <property type="project" value="TreeGrafter"/>
</dbReference>
<dbReference type="InterPro" id="IPR007197">
    <property type="entry name" value="rSAM"/>
</dbReference>
<dbReference type="OrthoDB" id="9808022at2"/>
<dbReference type="InterPro" id="IPR006638">
    <property type="entry name" value="Elp3/MiaA/NifB-like_rSAM"/>
</dbReference>
<evidence type="ECO:0000313" key="3">
    <source>
        <dbReference type="Proteomes" id="UP000002407"/>
    </source>
</evidence>
<dbReference type="CDD" id="cd01335">
    <property type="entry name" value="Radical_SAM"/>
    <property type="match status" value="1"/>
</dbReference>
<reference evidence="3" key="1">
    <citation type="submission" date="2007-07" db="EMBL/GenBank/DDBJ databases">
        <title>Complete genome sequence of Campylobacter hominis ATCC BAA-381, a commensal isolated from the human gastrointestinal tract.</title>
        <authorList>
            <person name="Fouts D.E."/>
            <person name="Mongodin E.F."/>
            <person name="Puiu D."/>
            <person name="Sebastian Y."/>
            <person name="Miller W.G."/>
            <person name="Mandrell R.E."/>
            <person name="Nelson K.E."/>
        </authorList>
    </citation>
    <scope>NUCLEOTIDE SEQUENCE [LARGE SCALE GENOMIC DNA]</scope>
    <source>
        <strain evidence="3">ATCC BAA-381 / LMG 19568 / NCTC 13146 / CH001A</strain>
    </source>
</reference>